<dbReference type="Proteomes" id="UP000012062">
    <property type="component" value="Unassembled WGS sequence"/>
</dbReference>
<gene>
    <name evidence="1" type="ORF">MESS2_660007</name>
</gene>
<dbReference type="AlphaFoldDB" id="M5EVK8"/>
<keyword evidence="2" id="KW-1185">Reference proteome</keyword>
<protein>
    <submittedName>
        <fullName evidence="1">Uncharacterized protein</fullName>
    </submittedName>
</protein>
<proteinExistence type="predicted"/>
<organism evidence="1 2">
    <name type="scientific">Mesorhizobium metallidurans STM 2683</name>
    <dbReference type="NCBI Taxonomy" id="1297569"/>
    <lineage>
        <taxon>Bacteria</taxon>
        <taxon>Pseudomonadati</taxon>
        <taxon>Pseudomonadota</taxon>
        <taxon>Alphaproteobacteria</taxon>
        <taxon>Hyphomicrobiales</taxon>
        <taxon>Phyllobacteriaceae</taxon>
        <taxon>Mesorhizobium</taxon>
    </lineage>
</organism>
<sequence length="159" mass="17928">MPPGNLIRTAIGPNPIVQCSDKGLPLRKSQRPGVDYFWDCFRNSVHACEGRAVLQQGIAVLSWSALGPFTTANFGSSFWRAFRRAIRHAARPPYDEVISDLPDRNFALLLTATQLVFFLDLQSTPWKPDPYRHVPSRTLCPTRHERFTGAVSSRLSNFD</sequence>
<dbReference type="EMBL" id="CAUM01000135">
    <property type="protein sequence ID" value="CCV07968.1"/>
    <property type="molecule type" value="Genomic_DNA"/>
</dbReference>
<evidence type="ECO:0000313" key="2">
    <source>
        <dbReference type="Proteomes" id="UP000012062"/>
    </source>
</evidence>
<evidence type="ECO:0000313" key="1">
    <source>
        <dbReference type="EMBL" id="CCV07968.1"/>
    </source>
</evidence>
<name>M5EVK8_9HYPH</name>
<accession>M5EVK8</accession>
<reference evidence="1 2" key="1">
    <citation type="submission" date="2013-02" db="EMBL/GenBank/DDBJ databases">
        <authorList>
            <person name="Genoscope - CEA"/>
        </authorList>
    </citation>
    <scope>NUCLEOTIDE SEQUENCE [LARGE SCALE GENOMIC DNA]</scope>
    <source>
        <strain evidence="1 2">STM 2683</strain>
    </source>
</reference>
<comment type="caution">
    <text evidence="1">The sequence shown here is derived from an EMBL/GenBank/DDBJ whole genome shotgun (WGS) entry which is preliminary data.</text>
</comment>